<feature type="non-terminal residue" evidence="1">
    <location>
        <position position="159"/>
    </location>
</feature>
<organism evidence="1">
    <name type="scientific">human gut metagenome</name>
    <dbReference type="NCBI Taxonomy" id="408170"/>
    <lineage>
        <taxon>unclassified sequences</taxon>
        <taxon>metagenomes</taxon>
        <taxon>organismal metagenomes</taxon>
    </lineage>
</organism>
<sequence length="159" mass="17954">MTFSYEGIDILTKKEFTLFDQEVHDAVVTLFKAGNHFITSAMVYRAMTGKTNSEYIHPDKLKEIEESIDKCMFSKLVIDATEEAAYYGFEEAKYDGSLLSAEKMTIKMGGRRVAAYKILVEPLLYRYAKAGKQISAIDIKLLDTPVSKTNDIIVLQGFL</sequence>
<name>K1UI81_9ZZZZ</name>
<dbReference type="EMBL" id="AJWY01001488">
    <property type="protein sequence ID" value="EKC79714.1"/>
    <property type="molecule type" value="Genomic_DNA"/>
</dbReference>
<accession>K1UI81</accession>
<dbReference type="AlphaFoldDB" id="K1UI81"/>
<evidence type="ECO:0000313" key="1">
    <source>
        <dbReference type="EMBL" id="EKC79714.1"/>
    </source>
</evidence>
<comment type="caution">
    <text evidence="1">The sequence shown here is derived from an EMBL/GenBank/DDBJ whole genome shotgun (WGS) entry which is preliminary data.</text>
</comment>
<protein>
    <submittedName>
        <fullName evidence="1">Uncharacterized protein</fullName>
    </submittedName>
</protein>
<proteinExistence type="predicted"/>
<reference evidence="1" key="1">
    <citation type="journal article" date="2013" name="Environ. Microbiol.">
        <title>Microbiota from the distal guts of lean and obese adolescents exhibit partial functional redundancy besides clear differences in community structure.</title>
        <authorList>
            <person name="Ferrer M."/>
            <person name="Ruiz A."/>
            <person name="Lanza F."/>
            <person name="Haange S.B."/>
            <person name="Oberbach A."/>
            <person name="Till H."/>
            <person name="Bargiela R."/>
            <person name="Campoy C."/>
            <person name="Segura M.T."/>
            <person name="Richter M."/>
            <person name="von Bergen M."/>
            <person name="Seifert J."/>
            <person name="Suarez A."/>
        </authorList>
    </citation>
    <scope>NUCLEOTIDE SEQUENCE</scope>
</reference>
<gene>
    <name evidence="1" type="ORF">LEA_02154</name>
</gene>